<evidence type="ECO:0000313" key="8">
    <source>
        <dbReference type="Proteomes" id="UP000184608"/>
    </source>
</evidence>
<feature type="transmembrane region" description="Helical" evidence="6">
    <location>
        <begin position="262"/>
        <end position="280"/>
    </location>
</feature>
<evidence type="ECO:0000256" key="3">
    <source>
        <dbReference type="ARBA" id="ARBA00022692"/>
    </source>
</evidence>
<dbReference type="GO" id="GO:0005886">
    <property type="term" value="C:plasma membrane"/>
    <property type="evidence" value="ECO:0007669"/>
    <property type="project" value="UniProtKB-SubCell"/>
</dbReference>
<feature type="transmembrane region" description="Helical" evidence="6">
    <location>
        <begin position="173"/>
        <end position="195"/>
    </location>
</feature>
<dbReference type="InterPro" id="IPR011701">
    <property type="entry name" value="MFS"/>
</dbReference>
<reference evidence="7 8" key="1">
    <citation type="submission" date="2016-11" db="EMBL/GenBank/DDBJ databases">
        <authorList>
            <person name="Jaros S."/>
            <person name="Januszkiewicz K."/>
            <person name="Wedrychowicz H."/>
        </authorList>
    </citation>
    <scope>NUCLEOTIDE SEQUENCE [LARGE SCALE GENOMIC DNA]</scope>
    <source>
        <strain evidence="7 8">CECT 7868</strain>
    </source>
</reference>
<dbReference type="PANTHER" id="PTHR23513:SF11">
    <property type="entry name" value="STAPHYLOFERRIN A TRANSPORTER"/>
    <property type="match status" value="1"/>
</dbReference>
<dbReference type="STRING" id="1216006.VA7868_03527"/>
<gene>
    <name evidence="7" type="ORF">VA7868_03527</name>
</gene>
<feature type="transmembrane region" description="Helical" evidence="6">
    <location>
        <begin position="84"/>
        <end position="105"/>
    </location>
</feature>
<dbReference type="Pfam" id="PF07690">
    <property type="entry name" value="MFS_1"/>
    <property type="match status" value="1"/>
</dbReference>
<keyword evidence="3 6" id="KW-0812">Transmembrane</keyword>
<accession>A0A1M6ABH7</accession>
<keyword evidence="4 6" id="KW-1133">Transmembrane helix</keyword>
<dbReference type="OrthoDB" id="5847346at2"/>
<evidence type="ECO:0000313" key="7">
    <source>
        <dbReference type="EMBL" id="SHI33523.1"/>
    </source>
</evidence>
<evidence type="ECO:0000256" key="6">
    <source>
        <dbReference type="SAM" id="Phobius"/>
    </source>
</evidence>
<keyword evidence="8" id="KW-1185">Reference proteome</keyword>
<dbReference type="SUPFAM" id="SSF103473">
    <property type="entry name" value="MFS general substrate transporter"/>
    <property type="match status" value="1"/>
</dbReference>
<dbReference type="AlphaFoldDB" id="A0A1M6ABH7"/>
<protein>
    <submittedName>
        <fullName evidence="7">Major Facilitator Superfamily protein</fullName>
    </submittedName>
</protein>
<dbReference type="PANTHER" id="PTHR23513">
    <property type="entry name" value="INTEGRAL MEMBRANE EFFLUX PROTEIN-RELATED"/>
    <property type="match status" value="1"/>
</dbReference>
<evidence type="ECO:0000256" key="4">
    <source>
        <dbReference type="ARBA" id="ARBA00022989"/>
    </source>
</evidence>
<feature type="transmembrane region" description="Helical" evidence="6">
    <location>
        <begin position="21"/>
        <end position="44"/>
    </location>
</feature>
<feature type="transmembrane region" description="Helical" evidence="6">
    <location>
        <begin position="50"/>
        <end position="72"/>
    </location>
</feature>
<sequence>MPLYKKKSHKEKSHKKTGASAYLSGQFFDGISSGLFMMALPWAMLSSPGMGTFVAMVALGCTALSFILTPVFSTLIDRFSRKQILIWVQFIQTTTAATVAVAYWAGYHSDGLLATAQLVFWTSSNLGWSTNNAFTQEHFDQHEYGSISGKQEVIMQVTTLGSGALGVVLLERWGMFEFSGFAAIASGIATLSYVLTPYRRQLHRSASASFVTQMKQSREIFTQQPRFYVFVMLSVLSYPVLTFLSKLVPIWFSETGISGDWFAGYNIAFGMGSLVTGLLVNRLLSLGSFQSVMIGAMGVAAIAVLGMSLSASPLPLLVFTFFFGTFNALNRIARINWMHHCVSINERGRADGGLQMFSSLTQSVSYVAIAFLSHFGITQLGFFLAAGVMVVAVFMMMHLNRGAGLAVKVNAV</sequence>
<evidence type="ECO:0000256" key="5">
    <source>
        <dbReference type="ARBA" id="ARBA00023136"/>
    </source>
</evidence>
<evidence type="ECO:0000256" key="1">
    <source>
        <dbReference type="ARBA" id="ARBA00004651"/>
    </source>
</evidence>
<keyword evidence="2" id="KW-1003">Cell membrane</keyword>
<keyword evidence="5 6" id="KW-0472">Membrane</keyword>
<organism evidence="7 8">
    <name type="scientific">Vibrio aerogenes CECT 7868</name>
    <dbReference type="NCBI Taxonomy" id="1216006"/>
    <lineage>
        <taxon>Bacteria</taxon>
        <taxon>Pseudomonadati</taxon>
        <taxon>Pseudomonadota</taxon>
        <taxon>Gammaproteobacteria</taxon>
        <taxon>Vibrionales</taxon>
        <taxon>Vibrionaceae</taxon>
        <taxon>Vibrio</taxon>
    </lineage>
</organism>
<feature type="transmembrane region" description="Helical" evidence="6">
    <location>
        <begin position="380"/>
        <end position="399"/>
    </location>
</feature>
<evidence type="ECO:0000256" key="2">
    <source>
        <dbReference type="ARBA" id="ARBA00022475"/>
    </source>
</evidence>
<dbReference type="RefSeq" id="WP_073605129.1">
    <property type="nucleotide sequence ID" value="NZ_FQXZ01000039.1"/>
</dbReference>
<proteinExistence type="predicted"/>
<comment type="subcellular location">
    <subcellularLocation>
        <location evidence="1">Cell membrane</location>
        <topology evidence="1">Multi-pass membrane protein</topology>
    </subcellularLocation>
</comment>
<name>A0A1M6ABH7_9VIBR</name>
<dbReference type="InterPro" id="IPR036259">
    <property type="entry name" value="MFS_trans_sf"/>
</dbReference>
<dbReference type="EMBL" id="FQXZ01000039">
    <property type="protein sequence ID" value="SHI33523.1"/>
    <property type="molecule type" value="Genomic_DNA"/>
</dbReference>
<dbReference type="Gene3D" id="1.20.1250.20">
    <property type="entry name" value="MFS general substrate transporter like domains"/>
    <property type="match status" value="1"/>
</dbReference>
<feature type="transmembrane region" description="Helical" evidence="6">
    <location>
        <begin position="227"/>
        <end position="250"/>
    </location>
</feature>
<dbReference type="Proteomes" id="UP000184608">
    <property type="component" value="Unassembled WGS sequence"/>
</dbReference>
<feature type="transmembrane region" description="Helical" evidence="6">
    <location>
        <begin position="292"/>
        <end position="310"/>
    </location>
</feature>
<dbReference type="GO" id="GO:0022857">
    <property type="term" value="F:transmembrane transporter activity"/>
    <property type="evidence" value="ECO:0007669"/>
    <property type="project" value="InterPro"/>
</dbReference>